<accession>A0A1J8QMK5</accession>
<dbReference type="STRING" id="180088.A0A1J8QMK5"/>
<evidence type="ECO:0000313" key="3">
    <source>
        <dbReference type="EMBL" id="OJA14785.1"/>
    </source>
</evidence>
<feature type="domain" description="GST N-terminal" evidence="2">
    <location>
        <begin position="13"/>
        <end position="106"/>
    </location>
</feature>
<dbReference type="InterPro" id="IPR036249">
    <property type="entry name" value="Thioredoxin-like_sf"/>
</dbReference>
<dbReference type="Gene3D" id="1.20.1050.10">
    <property type="match status" value="1"/>
</dbReference>
<dbReference type="Pfam" id="PF22041">
    <property type="entry name" value="GST_C_7"/>
    <property type="match status" value="1"/>
</dbReference>
<keyword evidence="1" id="KW-0732">Signal</keyword>
<evidence type="ECO:0000313" key="4">
    <source>
        <dbReference type="Proteomes" id="UP000183567"/>
    </source>
</evidence>
<keyword evidence="4" id="KW-1185">Reference proteome</keyword>
<feature type="chain" id="PRO_5012950167" description="GST N-terminal domain-containing protein" evidence="1">
    <location>
        <begin position="20"/>
        <end position="268"/>
    </location>
</feature>
<name>A0A1J8QMK5_9AGAM</name>
<dbReference type="EMBL" id="LVVM01003493">
    <property type="protein sequence ID" value="OJA14785.1"/>
    <property type="molecule type" value="Genomic_DNA"/>
</dbReference>
<dbReference type="Pfam" id="PF13417">
    <property type="entry name" value="GST_N_3"/>
    <property type="match status" value="1"/>
</dbReference>
<organism evidence="3 4">
    <name type="scientific">Rhizopogon vesiculosus</name>
    <dbReference type="NCBI Taxonomy" id="180088"/>
    <lineage>
        <taxon>Eukaryota</taxon>
        <taxon>Fungi</taxon>
        <taxon>Dikarya</taxon>
        <taxon>Basidiomycota</taxon>
        <taxon>Agaricomycotina</taxon>
        <taxon>Agaricomycetes</taxon>
        <taxon>Agaricomycetidae</taxon>
        <taxon>Boletales</taxon>
        <taxon>Suillineae</taxon>
        <taxon>Rhizopogonaceae</taxon>
        <taxon>Rhizopogon</taxon>
    </lineage>
</organism>
<reference evidence="3 4" key="1">
    <citation type="submission" date="2016-03" db="EMBL/GenBank/DDBJ databases">
        <title>Comparative genomics of the ectomycorrhizal sister species Rhizopogon vinicolor and Rhizopogon vesiculosus (Basidiomycota: Boletales) reveals a divergence of the mating type B locus.</title>
        <authorList>
            <person name="Mujic A.B."/>
            <person name="Kuo A."/>
            <person name="Tritt A."/>
            <person name="Lipzen A."/>
            <person name="Chen C."/>
            <person name="Johnson J."/>
            <person name="Sharma A."/>
            <person name="Barry K."/>
            <person name="Grigoriev I.V."/>
            <person name="Spatafora J.W."/>
        </authorList>
    </citation>
    <scope>NUCLEOTIDE SEQUENCE [LARGE SCALE GENOMIC DNA]</scope>
    <source>
        <strain evidence="3 4">AM-OR11-056</strain>
    </source>
</reference>
<gene>
    <name evidence="3" type="ORF">AZE42_08757</name>
</gene>
<evidence type="ECO:0000256" key="1">
    <source>
        <dbReference type="SAM" id="SignalP"/>
    </source>
</evidence>
<dbReference type="InterPro" id="IPR054416">
    <property type="entry name" value="GST_UstS-like_C"/>
</dbReference>
<proteinExistence type="predicted"/>
<sequence>MHMMAVTKIIFLDIPTTLPVPTSPNTWKVRLALNYKQLNYDTKWVETSDIEPVCKSLGIPPTSVLPDGTPKYTLPALIDNTFSPPTLLSDSTPIIEYLERAYPDPDPARVLCPPTSRALHALFEYHIAHAITAQLLPVMIMHLYDKKTPRDRIHFRKRTEAALGKKLEDIELRGEAREEQWKKIEGAFDLLASFMQVGSGVGEGAGAGAGEMVFFAGSNPSLADCTFGGLLLMLFYDSPDEAWIKISSWSNGRWKRYMAALEQWTAVE</sequence>
<dbReference type="SUPFAM" id="SSF52833">
    <property type="entry name" value="Thioredoxin-like"/>
    <property type="match status" value="1"/>
</dbReference>
<comment type="caution">
    <text evidence="3">The sequence shown here is derived from an EMBL/GenBank/DDBJ whole genome shotgun (WGS) entry which is preliminary data.</text>
</comment>
<dbReference type="PROSITE" id="PS50404">
    <property type="entry name" value="GST_NTER"/>
    <property type="match status" value="1"/>
</dbReference>
<dbReference type="AlphaFoldDB" id="A0A1J8QMK5"/>
<dbReference type="InterPro" id="IPR004045">
    <property type="entry name" value="Glutathione_S-Trfase_N"/>
</dbReference>
<dbReference type="Proteomes" id="UP000183567">
    <property type="component" value="Unassembled WGS sequence"/>
</dbReference>
<evidence type="ECO:0000259" key="2">
    <source>
        <dbReference type="PROSITE" id="PS50404"/>
    </source>
</evidence>
<feature type="signal peptide" evidence="1">
    <location>
        <begin position="1"/>
        <end position="19"/>
    </location>
</feature>
<protein>
    <recommendedName>
        <fullName evidence="2">GST N-terminal domain-containing protein</fullName>
    </recommendedName>
</protein>
<dbReference type="Gene3D" id="3.40.30.10">
    <property type="entry name" value="Glutaredoxin"/>
    <property type="match status" value="1"/>
</dbReference>
<dbReference type="OrthoDB" id="4951845at2759"/>